<organism evidence="1 2">
    <name type="scientific">Avena sativa</name>
    <name type="common">Oat</name>
    <dbReference type="NCBI Taxonomy" id="4498"/>
    <lineage>
        <taxon>Eukaryota</taxon>
        <taxon>Viridiplantae</taxon>
        <taxon>Streptophyta</taxon>
        <taxon>Embryophyta</taxon>
        <taxon>Tracheophyta</taxon>
        <taxon>Spermatophyta</taxon>
        <taxon>Magnoliopsida</taxon>
        <taxon>Liliopsida</taxon>
        <taxon>Poales</taxon>
        <taxon>Poaceae</taxon>
        <taxon>BOP clade</taxon>
        <taxon>Pooideae</taxon>
        <taxon>Poodae</taxon>
        <taxon>Poeae</taxon>
        <taxon>Poeae Chloroplast Group 1 (Aveneae type)</taxon>
        <taxon>Aveninae</taxon>
        <taxon>Avena</taxon>
    </lineage>
</organism>
<dbReference type="EnsemblPlants" id="AVESA.00010b.r2.7AG1244550.1">
    <property type="protein sequence ID" value="AVESA.00010b.r2.7AG1244550.1.CDS"/>
    <property type="gene ID" value="AVESA.00010b.r2.7AG1244550"/>
</dbReference>
<protein>
    <submittedName>
        <fullName evidence="1">Uncharacterized protein</fullName>
    </submittedName>
</protein>
<name>A0ACD5ZWF4_AVESA</name>
<proteinExistence type="predicted"/>
<accession>A0ACD5ZWF4</accession>
<keyword evidence="2" id="KW-1185">Reference proteome</keyword>
<reference evidence="1" key="2">
    <citation type="submission" date="2025-09" db="UniProtKB">
        <authorList>
            <consortium name="EnsemblPlants"/>
        </authorList>
    </citation>
    <scope>IDENTIFICATION</scope>
</reference>
<dbReference type="Proteomes" id="UP001732700">
    <property type="component" value="Chromosome 7A"/>
</dbReference>
<evidence type="ECO:0000313" key="1">
    <source>
        <dbReference type="EnsemblPlants" id="AVESA.00010b.r2.7AG1244550.1.CDS"/>
    </source>
</evidence>
<evidence type="ECO:0000313" key="2">
    <source>
        <dbReference type="Proteomes" id="UP001732700"/>
    </source>
</evidence>
<reference evidence="1" key="1">
    <citation type="submission" date="2021-05" db="EMBL/GenBank/DDBJ databases">
        <authorList>
            <person name="Scholz U."/>
            <person name="Mascher M."/>
            <person name="Fiebig A."/>
        </authorList>
    </citation>
    <scope>NUCLEOTIDE SEQUENCE [LARGE SCALE GENOMIC DNA]</scope>
</reference>
<sequence>MPCYCCCFHVSRKKQASAGPYSRSVGGGAGTGLSSDKKIKLFSYSELRSATSNFHRSNRIGRGGFGTVYKGTLRDGSGDVAVKVLSAHSRQGAKEFLTEIDVIANVRHPNLVALVGCCVEGDHRVLVYEHLRNGSLHRALLASSASGSGSDRSRLTWTVRRRVCVGVARGLAFLHEGMESGPVVHRDIKASNVLLDAGYGARIGDFGLARLFPDDATHVSTRVAGTPGYLAPEYAWHGQLTKKADVYSFGVLVLETVTGKSSSRSLRLSGGGADGVLVERVWELYEAGNLREMVDPAMAGDYGCAFTAEKEEEAVRYMKVALLCTQAAPLRRPSMPQVVEMLERDDVRVRETELTPPGFYVVRPNNSRQGSGSKSSDAVSSMLVASRTMTELAPR</sequence>